<comment type="caution">
    <text evidence="2">The sequence shown here is derived from an EMBL/GenBank/DDBJ whole genome shotgun (WGS) entry which is preliminary data.</text>
</comment>
<dbReference type="Proteomes" id="UP000305654">
    <property type="component" value="Unassembled WGS sequence"/>
</dbReference>
<proteinExistence type="predicted"/>
<dbReference type="PANTHER" id="PTHR46732:SF8">
    <property type="entry name" value="ATP-DEPENDENT PROTEASE LA (LON) DOMAIN PROTEIN"/>
    <property type="match status" value="1"/>
</dbReference>
<dbReference type="AlphaFoldDB" id="A0A5R9JJ38"/>
<sequence>MVQTSGHRRLPRLNAVGLEDLEGELAVFPLPGALLLPRGRLPLNIFEPRYLAMVDDALRERRLIGMIQPQEIPGSRDTDDDDELAMGLRQNLPPRPAPLYRVGCVGRLASFAEREDGTFSISLFGVARFRVWQEVDVRNGYRQVRPDFRPFAADLVEPGPVAFDRVQLLRSLRHYFSLRGFEARWEAIEQMDDETLITTLSMICPFPPPEKQALLEAVTLADRAQTLQALLEMAGHEPDGGNGPHSA</sequence>
<name>A0A5R9JJ38_9PROT</name>
<accession>A0A5R9JJ38</accession>
<dbReference type="RefSeq" id="WP_138324599.1">
    <property type="nucleotide sequence ID" value="NZ_VCDI01000001.1"/>
</dbReference>
<evidence type="ECO:0000313" key="3">
    <source>
        <dbReference type="Proteomes" id="UP000305654"/>
    </source>
</evidence>
<keyword evidence="3" id="KW-1185">Reference proteome</keyword>
<dbReference type="InterPro" id="IPR003111">
    <property type="entry name" value="Lon_prtase_N"/>
</dbReference>
<dbReference type="PROSITE" id="PS51787">
    <property type="entry name" value="LON_N"/>
    <property type="match status" value="1"/>
</dbReference>
<dbReference type="InterPro" id="IPR046336">
    <property type="entry name" value="Lon_prtase_N_sf"/>
</dbReference>
<protein>
    <submittedName>
        <fullName evidence="2">Peptidase</fullName>
    </submittedName>
</protein>
<dbReference type="Pfam" id="PF02190">
    <property type="entry name" value="LON_substr_bdg"/>
    <property type="match status" value="1"/>
</dbReference>
<dbReference type="EMBL" id="VCDI01000001">
    <property type="protein sequence ID" value="TLU74348.1"/>
    <property type="molecule type" value="Genomic_DNA"/>
</dbReference>
<feature type="domain" description="Lon N-terminal" evidence="1">
    <location>
        <begin position="25"/>
        <end position="235"/>
    </location>
</feature>
<dbReference type="Gene3D" id="2.30.130.40">
    <property type="entry name" value="LON domain-like"/>
    <property type="match status" value="1"/>
</dbReference>
<reference evidence="2 3" key="1">
    <citation type="submission" date="2019-05" db="EMBL/GenBank/DDBJ databases">
        <authorList>
            <person name="Pankratov T."/>
            <person name="Grouzdev D."/>
        </authorList>
    </citation>
    <scope>NUCLEOTIDE SEQUENCE [LARGE SCALE GENOMIC DNA]</scope>
    <source>
        <strain evidence="2 3">KEBCLARHB70R</strain>
    </source>
</reference>
<dbReference type="SUPFAM" id="SSF88697">
    <property type="entry name" value="PUA domain-like"/>
    <property type="match status" value="1"/>
</dbReference>
<evidence type="ECO:0000313" key="2">
    <source>
        <dbReference type="EMBL" id="TLU74348.1"/>
    </source>
</evidence>
<dbReference type="PANTHER" id="PTHR46732">
    <property type="entry name" value="ATP-DEPENDENT PROTEASE LA (LON) DOMAIN PROTEIN"/>
    <property type="match status" value="1"/>
</dbReference>
<dbReference type="SMART" id="SM00464">
    <property type="entry name" value="LON"/>
    <property type="match status" value="1"/>
</dbReference>
<dbReference type="OrthoDB" id="9806457at2"/>
<evidence type="ECO:0000259" key="1">
    <source>
        <dbReference type="PROSITE" id="PS51787"/>
    </source>
</evidence>
<organism evidence="2 3">
    <name type="scientific">Lichenicoccus roseus</name>
    <dbReference type="NCBI Taxonomy" id="2683649"/>
    <lineage>
        <taxon>Bacteria</taxon>
        <taxon>Pseudomonadati</taxon>
        <taxon>Pseudomonadota</taxon>
        <taxon>Alphaproteobacteria</taxon>
        <taxon>Acetobacterales</taxon>
        <taxon>Acetobacteraceae</taxon>
        <taxon>Lichenicoccus</taxon>
    </lineage>
</organism>
<gene>
    <name evidence="2" type="ORF">FE263_03950</name>
</gene>
<dbReference type="InterPro" id="IPR015947">
    <property type="entry name" value="PUA-like_sf"/>
</dbReference>